<dbReference type="PANTHER" id="PTHR48250">
    <property type="entry name" value="CUTINASE 2-RELATED"/>
    <property type="match status" value="1"/>
</dbReference>
<feature type="disulfide bond" evidence="10">
    <location>
        <begin position="163"/>
        <end position="170"/>
    </location>
</feature>
<evidence type="ECO:0000313" key="13">
    <source>
        <dbReference type="Proteomes" id="UP000800041"/>
    </source>
</evidence>
<dbReference type="GO" id="GO:0016052">
    <property type="term" value="P:carbohydrate catabolic process"/>
    <property type="evidence" value="ECO:0007669"/>
    <property type="project" value="TreeGrafter"/>
</dbReference>
<proteinExistence type="inferred from homology"/>
<keyword evidence="7" id="KW-0378">Hydrolase</keyword>
<comment type="catalytic activity">
    <reaction evidence="9">
        <text>cutin + H2O = cutin monomers.</text>
        <dbReference type="EC" id="3.1.1.74"/>
    </reaction>
</comment>
<dbReference type="PANTHER" id="PTHR48250:SF3">
    <property type="entry name" value="CUTINASE 1-RELATED"/>
    <property type="match status" value="1"/>
</dbReference>
<keyword evidence="8 10" id="KW-1015">Disulfide bond</keyword>
<evidence type="ECO:0000256" key="10">
    <source>
        <dbReference type="PIRSR" id="PIRSR611150-2"/>
    </source>
</evidence>
<evidence type="ECO:0000256" key="7">
    <source>
        <dbReference type="ARBA" id="ARBA00022801"/>
    </source>
</evidence>
<comment type="similarity">
    <text evidence="2">Belongs to the cutinase family.</text>
</comment>
<keyword evidence="6 11" id="KW-0732">Signal</keyword>
<dbReference type="EMBL" id="ML977220">
    <property type="protein sequence ID" value="KAF1980782.1"/>
    <property type="molecule type" value="Genomic_DNA"/>
</dbReference>
<dbReference type="Proteomes" id="UP000800041">
    <property type="component" value="Unassembled WGS sequence"/>
</dbReference>
<feature type="signal peptide" evidence="11">
    <location>
        <begin position="1"/>
        <end position="16"/>
    </location>
</feature>
<dbReference type="EC" id="3.1.1.74" evidence="3"/>
<reference evidence="12" key="1">
    <citation type="journal article" date="2020" name="Stud. Mycol.">
        <title>101 Dothideomycetes genomes: a test case for predicting lifestyles and emergence of pathogens.</title>
        <authorList>
            <person name="Haridas S."/>
            <person name="Albert R."/>
            <person name="Binder M."/>
            <person name="Bloem J."/>
            <person name="Labutti K."/>
            <person name="Salamov A."/>
            <person name="Andreopoulos B."/>
            <person name="Baker S."/>
            <person name="Barry K."/>
            <person name="Bills G."/>
            <person name="Bluhm B."/>
            <person name="Cannon C."/>
            <person name="Castanera R."/>
            <person name="Culley D."/>
            <person name="Daum C."/>
            <person name="Ezra D."/>
            <person name="Gonzalez J."/>
            <person name="Henrissat B."/>
            <person name="Kuo A."/>
            <person name="Liang C."/>
            <person name="Lipzen A."/>
            <person name="Lutzoni F."/>
            <person name="Magnuson J."/>
            <person name="Mondo S."/>
            <person name="Nolan M."/>
            <person name="Ohm R."/>
            <person name="Pangilinan J."/>
            <person name="Park H.-J."/>
            <person name="Ramirez L."/>
            <person name="Alfaro M."/>
            <person name="Sun H."/>
            <person name="Tritt A."/>
            <person name="Yoshinaga Y."/>
            <person name="Zwiers L.-H."/>
            <person name="Turgeon B."/>
            <person name="Goodwin S."/>
            <person name="Spatafora J."/>
            <person name="Crous P."/>
            <person name="Grigoriev I."/>
        </authorList>
    </citation>
    <scope>NUCLEOTIDE SEQUENCE</scope>
    <source>
        <strain evidence="12">CBS 113979</strain>
    </source>
</reference>
<keyword evidence="5" id="KW-0964">Secreted</keyword>
<dbReference type="SUPFAM" id="SSF53474">
    <property type="entry name" value="alpha/beta-Hydrolases"/>
    <property type="match status" value="1"/>
</dbReference>
<sequence length="260" mass="27592">MFILSTLVIAVVAVHAQTPPCPPLELIYARATLEPPQMLAPGNFSGSAFEQAAKGVWSEGYGAAGHSLMTNISSLIPGAASFAGCPSEDAGISDMTNRLQTRSASCPSTKFVLGGHSQGGFVTARTLVRLPKEIKDKIIAVTSFGAPLCLEAYGIGARCVTYCHKSDEVCDDEGSVKSKGRCSDPLIEGPTSSAMMRRNEFANDDAAPQLNPEECTKPARLQPTGLDVTPAQPHLSYNSDGRYIREAACFVYRQFTIAAS</sequence>
<organism evidence="12 13">
    <name type="scientific">Aulographum hederae CBS 113979</name>
    <dbReference type="NCBI Taxonomy" id="1176131"/>
    <lineage>
        <taxon>Eukaryota</taxon>
        <taxon>Fungi</taxon>
        <taxon>Dikarya</taxon>
        <taxon>Ascomycota</taxon>
        <taxon>Pezizomycotina</taxon>
        <taxon>Dothideomycetes</taxon>
        <taxon>Pleosporomycetidae</taxon>
        <taxon>Aulographales</taxon>
        <taxon>Aulographaceae</taxon>
    </lineage>
</organism>
<feature type="disulfide bond" evidence="10">
    <location>
        <begin position="21"/>
        <end position="106"/>
    </location>
</feature>
<dbReference type="Pfam" id="PF01083">
    <property type="entry name" value="Cutinase"/>
    <property type="match status" value="1"/>
</dbReference>
<accession>A0A6G1GIU7</accession>
<evidence type="ECO:0000256" key="1">
    <source>
        <dbReference type="ARBA" id="ARBA00004613"/>
    </source>
</evidence>
<dbReference type="AlphaFoldDB" id="A0A6G1GIU7"/>
<dbReference type="Gene3D" id="3.40.50.1820">
    <property type="entry name" value="alpha/beta hydrolase"/>
    <property type="match status" value="1"/>
</dbReference>
<evidence type="ECO:0000256" key="3">
    <source>
        <dbReference type="ARBA" id="ARBA00013095"/>
    </source>
</evidence>
<evidence type="ECO:0000256" key="5">
    <source>
        <dbReference type="ARBA" id="ARBA00022525"/>
    </source>
</evidence>
<dbReference type="InterPro" id="IPR011150">
    <property type="entry name" value="Cutinase_monf"/>
</dbReference>
<evidence type="ECO:0000256" key="8">
    <source>
        <dbReference type="ARBA" id="ARBA00023157"/>
    </source>
</evidence>
<dbReference type="InterPro" id="IPR000675">
    <property type="entry name" value="Cutinase/axe"/>
</dbReference>
<evidence type="ECO:0000256" key="11">
    <source>
        <dbReference type="SAM" id="SignalP"/>
    </source>
</evidence>
<comment type="subcellular location">
    <subcellularLocation>
        <location evidence="1">Secreted</location>
    </subcellularLocation>
</comment>
<name>A0A6G1GIU7_9PEZI</name>
<keyword evidence="4" id="KW-0719">Serine esterase</keyword>
<evidence type="ECO:0000256" key="4">
    <source>
        <dbReference type="ARBA" id="ARBA00022487"/>
    </source>
</evidence>
<protein>
    <recommendedName>
        <fullName evidence="3">cutinase</fullName>
        <ecNumber evidence="3">3.1.1.74</ecNumber>
    </recommendedName>
</protein>
<dbReference type="InterPro" id="IPR029058">
    <property type="entry name" value="AB_hydrolase_fold"/>
</dbReference>
<gene>
    <name evidence="12" type="ORF">K402DRAFT_458507</name>
</gene>
<feature type="chain" id="PRO_5026007386" description="cutinase" evidence="11">
    <location>
        <begin position="17"/>
        <end position="260"/>
    </location>
</feature>
<dbReference type="OrthoDB" id="2975078at2759"/>
<evidence type="ECO:0000256" key="2">
    <source>
        <dbReference type="ARBA" id="ARBA00007534"/>
    </source>
</evidence>
<dbReference type="GO" id="GO:0005576">
    <property type="term" value="C:extracellular region"/>
    <property type="evidence" value="ECO:0007669"/>
    <property type="project" value="UniProtKB-SubCell"/>
</dbReference>
<dbReference type="SMART" id="SM01110">
    <property type="entry name" value="Cutinase"/>
    <property type="match status" value="1"/>
</dbReference>
<evidence type="ECO:0000256" key="6">
    <source>
        <dbReference type="ARBA" id="ARBA00022729"/>
    </source>
</evidence>
<dbReference type="GO" id="GO:0050525">
    <property type="term" value="F:cutinase activity"/>
    <property type="evidence" value="ECO:0007669"/>
    <property type="project" value="UniProtKB-EC"/>
</dbReference>
<evidence type="ECO:0000256" key="9">
    <source>
        <dbReference type="ARBA" id="ARBA00034045"/>
    </source>
</evidence>
<keyword evidence="13" id="KW-1185">Reference proteome</keyword>
<evidence type="ECO:0000313" key="12">
    <source>
        <dbReference type="EMBL" id="KAF1980782.1"/>
    </source>
</evidence>